<name>A0ABP0JBS9_9DINO</name>
<accession>A0ABP0JBS9</accession>
<keyword evidence="1" id="KW-0812">Transmembrane</keyword>
<feature type="transmembrane region" description="Helical" evidence="1">
    <location>
        <begin position="137"/>
        <end position="159"/>
    </location>
</feature>
<evidence type="ECO:0000313" key="2">
    <source>
        <dbReference type="EMBL" id="CAK9011846.1"/>
    </source>
</evidence>
<evidence type="ECO:0000256" key="1">
    <source>
        <dbReference type="SAM" id="Phobius"/>
    </source>
</evidence>
<feature type="transmembrane region" description="Helical" evidence="1">
    <location>
        <begin position="208"/>
        <end position="228"/>
    </location>
</feature>
<dbReference type="Proteomes" id="UP001642464">
    <property type="component" value="Unassembled WGS sequence"/>
</dbReference>
<feature type="transmembrane region" description="Helical" evidence="1">
    <location>
        <begin position="12"/>
        <end position="33"/>
    </location>
</feature>
<keyword evidence="1" id="KW-1133">Transmembrane helix</keyword>
<feature type="transmembrane region" description="Helical" evidence="1">
    <location>
        <begin position="179"/>
        <end position="196"/>
    </location>
</feature>
<sequence>MPFLPEDFVEWTLLISFLLGSLMFLGGGLMGCVENEVFTTFKSTQGWWGAFLNTLGGLGFTVGAVLGFFHGWDYEANFAYGIGSVIFALGSAVMILMWKDEQFGLTFLAVLNEGPPSILTNEEELHKAATFSKSGTIFIMIYCLAAALSVYCLFITLTLIKDHHQTLKTAVSISNAFNAFLPCLFAHLMLALNSAVIKTPKMSPFKQLYIMARVLAIFMVVNSGSRMIEGVYLANWEVHHPESPFLTSGHNIAGHCALAELEGDTLGGASKGS</sequence>
<feature type="transmembrane region" description="Helical" evidence="1">
    <location>
        <begin position="45"/>
        <end position="72"/>
    </location>
</feature>
<gene>
    <name evidence="2" type="ORF">SCF082_LOCUS11268</name>
</gene>
<comment type="caution">
    <text evidence="2">The sequence shown here is derived from an EMBL/GenBank/DDBJ whole genome shotgun (WGS) entry which is preliminary data.</text>
</comment>
<keyword evidence="3" id="KW-1185">Reference proteome</keyword>
<protein>
    <submittedName>
        <fullName evidence="2">Uncharacterized protein</fullName>
    </submittedName>
</protein>
<proteinExistence type="predicted"/>
<evidence type="ECO:0000313" key="3">
    <source>
        <dbReference type="Proteomes" id="UP001642464"/>
    </source>
</evidence>
<dbReference type="EMBL" id="CAXAMM010006669">
    <property type="protein sequence ID" value="CAK9011846.1"/>
    <property type="molecule type" value="Genomic_DNA"/>
</dbReference>
<organism evidence="2 3">
    <name type="scientific">Durusdinium trenchii</name>
    <dbReference type="NCBI Taxonomy" id="1381693"/>
    <lineage>
        <taxon>Eukaryota</taxon>
        <taxon>Sar</taxon>
        <taxon>Alveolata</taxon>
        <taxon>Dinophyceae</taxon>
        <taxon>Suessiales</taxon>
        <taxon>Symbiodiniaceae</taxon>
        <taxon>Durusdinium</taxon>
    </lineage>
</organism>
<keyword evidence="1" id="KW-0472">Membrane</keyword>
<reference evidence="2 3" key="1">
    <citation type="submission" date="2024-02" db="EMBL/GenBank/DDBJ databases">
        <authorList>
            <person name="Chen Y."/>
            <person name="Shah S."/>
            <person name="Dougan E. K."/>
            <person name="Thang M."/>
            <person name="Chan C."/>
        </authorList>
    </citation>
    <scope>NUCLEOTIDE SEQUENCE [LARGE SCALE GENOMIC DNA]</scope>
</reference>
<feature type="transmembrane region" description="Helical" evidence="1">
    <location>
        <begin position="78"/>
        <end position="98"/>
    </location>
</feature>